<proteinExistence type="predicted"/>
<keyword evidence="3" id="KW-1185">Reference proteome</keyword>
<reference evidence="2 3" key="1">
    <citation type="submission" date="2021-01" db="EMBL/GenBank/DDBJ databases">
        <title>Draft genome sequence of Micromonospora sp. strain STR1s_6.</title>
        <authorList>
            <person name="Karlyshev A."/>
            <person name="Jawad R."/>
        </authorList>
    </citation>
    <scope>NUCLEOTIDE SEQUENCE [LARGE SCALE GENOMIC DNA]</scope>
    <source>
        <strain evidence="2 3">STR1S-6</strain>
    </source>
</reference>
<evidence type="ECO:0000259" key="1">
    <source>
        <dbReference type="Pfam" id="PF00668"/>
    </source>
</evidence>
<dbReference type="Pfam" id="PF00668">
    <property type="entry name" value="Condensation"/>
    <property type="match status" value="1"/>
</dbReference>
<sequence>MSFGQLSVYRVMQTLPLDRWAETYLVSLVPIPAARTDDDIVAALTVVAQRHESLRSRFLDGPRGPGQVVSPTWHPELVHVELPGGGAEEATTAIRDTCRRPFDWDAGACWRAVVITDGGRPVVLGLIVDHIVSDGWGLRRVAAELRALLGSGSDRDEELLAAAPPQPQQLADFQRSDEWRRRRDATTRYWDGLLRDLPADVFPWSTEAGSVGRLGVVLRSARARYALGVAAHRLGASPHNVLLSLYAIAAREMLGLPDLALTLQAGNRSLPRWQGIVSSMNQYAPVPVVGAPVGGDFARLTETVSKMSLRAYWHGMYDLDSVREQVFRARGVELDFDCFFNWQAFDVRQDAGTGPPPDERQAVVERVHPSRQVGPRLDLKVQGGDGLSITVRVDPSLLSAERLDHLVRWFDHELWTIATSTECDTEQMTRRCARAVRG</sequence>
<dbReference type="Gene3D" id="3.30.559.30">
    <property type="entry name" value="Nonribosomal peptide synthetase, condensation domain"/>
    <property type="match status" value="1"/>
</dbReference>
<dbReference type="Proteomes" id="UP000622245">
    <property type="component" value="Unassembled WGS sequence"/>
</dbReference>
<dbReference type="InterPro" id="IPR001242">
    <property type="entry name" value="Condensation_dom"/>
</dbReference>
<dbReference type="Gene3D" id="3.30.559.10">
    <property type="entry name" value="Chloramphenicol acetyltransferase-like domain"/>
    <property type="match status" value="1"/>
</dbReference>
<dbReference type="RefSeq" id="WP_203146707.1">
    <property type="nucleotide sequence ID" value="NZ_JAEVHL010000004.1"/>
</dbReference>
<dbReference type="PANTHER" id="PTHR45527">
    <property type="entry name" value="NONRIBOSOMAL PEPTIDE SYNTHETASE"/>
    <property type="match status" value="1"/>
</dbReference>
<name>A0ABS1YA55_9ACTN</name>
<dbReference type="EMBL" id="JAEVHL010000004">
    <property type="protein sequence ID" value="MBM0274281.1"/>
    <property type="molecule type" value="Genomic_DNA"/>
</dbReference>
<evidence type="ECO:0000313" key="3">
    <source>
        <dbReference type="Proteomes" id="UP000622245"/>
    </source>
</evidence>
<accession>A0ABS1YA55</accession>
<dbReference type="SUPFAM" id="SSF52777">
    <property type="entry name" value="CoA-dependent acyltransferases"/>
    <property type="match status" value="2"/>
</dbReference>
<dbReference type="InterPro" id="IPR023213">
    <property type="entry name" value="CAT-like_dom_sf"/>
</dbReference>
<evidence type="ECO:0000313" key="2">
    <source>
        <dbReference type="EMBL" id="MBM0274281.1"/>
    </source>
</evidence>
<protein>
    <recommendedName>
        <fullName evidence="1">Condensation domain-containing protein</fullName>
    </recommendedName>
</protein>
<feature type="domain" description="Condensation" evidence="1">
    <location>
        <begin position="42"/>
        <end position="419"/>
    </location>
</feature>
<dbReference type="PANTHER" id="PTHR45527:SF1">
    <property type="entry name" value="FATTY ACID SYNTHASE"/>
    <property type="match status" value="1"/>
</dbReference>
<comment type="caution">
    <text evidence="2">The sequence shown here is derived from an EMBL/GenBank/DDBJ whole genome shotgun (WGS) entry which is preliminary data.</text>
</comment>
<organism evidence="2 3">
    <name type="scientific">Micromonospora tarensis</name>
    <dbReference type="NCBI Taxonomy" id="2806100"/>
    <lineage>
        <taxon>Bacteria</taxon>
        <taxon>Bacillati</taxon>
        <taxon>Actinomycetota</taxon>
        <taxon>Actinomycetes</taxon>
        <taxon>Micromonosporales</taxon>
        <taxon>Micromonosporaceae</taxon>
        <taxon>Micromonospora</taxon>
    </lineage>
</organism>
<gene>
    <name evidence="2" type="ORF">JM949_01785</name>
</gene>